<keyword evidence="1" id="KW-1133">Transmembrane helix</keyword>
<feature type="transmembrane region" description="Helical" evidence="1">
    <location>
        <begin position="82"/>
        <end position="106"/>
    </location>
</feature>
<evidence type="ECO:0000313" key="3">
    <source>
        <dbReference type="EMBL" id="MFD2414835.1"/>
    </source>
</evidence>
<sequence>MPLAALDIFTQRLPNVLVGATYLALLSSFGLTAALTDNGPALLRSVLCIVASFAIHLAAYVLRSLGGGDVKLAGALGAALGWISWQAFVAGLALGWMLGALAVVGLRQVRRDNLANTFVPLGPFLLAGTFTVVLLTGARPEP</sequence>
<protein>
    <submittedName>
        <fullName evidence="3">Prepilin peptidase</fullName>
        <ecNumber evidence="3">3.4.23.43</ecNumber>
    </submittedName>
</protein>
<dbReference type="EMBL" id="JBHUKR010000002">
    <property type="protein sequence ID" value="MFD2414835.1"/>
    <property type="molecule type" value="Genomic_DNA"/>
</dbReference>
<dbReference type="InterPro" id="IPR000045">
    <property type="entry name" value="Prepilin_IV_endopep_pep"/>
</dbReference>
<keyword evidence="1" id="KW-0472">Membrane</keyword>
<comment type="caution">
    <text evidence="3">The sequence shown here is derived from an EMBL/GenBank/DDBJ whole genome shotgun (WGS) entry which is preliminary data.</text>
</comment>
<dbReference type="Proteomes" id="UP001597417">
    <property type="component" value="Unassembled WGS sequence"/>
</dbReference>
<dbReference type="Gene3D" id="1.20.120.1220">
    <property type="match status" value="1"/>
</dbReference>
<organism evidence="3 4">
    <name type="scientific">Amycolatopsis pigmentata</name>
    <dbReference type="NCBI Taxonomy" id="450801"/>
    <lineage>
        <taxon>Bacteria</taxon>
        <taxon>Bacillati</taxon>
        <taxon>Actinomycetota</taxon>
        <taxon>Actinomycetes</taxon>
        <taxon>Pseudonocardiales</taxon>
        <taxon>Pseudonocardiaceae</taxon>
        <taxon>Amycolatopsis</taxon>
    </lineage>
</organism>
<name>A0ABW5FL18_9PSEU</name>
<accession>A0ABW5FL18</accession>
<dbReference type="Pfam" id="PF01478">
    <property type="entry name" value="Peptidase_A24"/>
    <property type="match status" value="1"/>
</dbReference>
<feature type="transmembrane region" description="Helical" evidence="1">
    <location>
        <begin position="16"/>
        <end position="35"/>
    </location>
</feature>
<evidence type="ECO:0000313" key="4">
    <source>
        <dbReference type="Proteomes" id="UP001597417"/>
    </source>
</evidence>
<evidence type="ECO:0000259" key="2">
    <source>
        <dbReference type="Pfam" id="PF01478"/>
    </source>
</evidence>
<feature type="transmembrane region" description="Helical" evidence="1">
    <location>
        <begin position="42"/>
        <end position="62"/>
    </location>
</feature>
<gene>
    <name evidence="3" type="ORF">ACFSXZ_00640</name>
</gene>
<evidence type="ECO:0000256" key="1">
    <source>
        <dbReference type="SAM" id="Phobius"/>
    </source>
</evidence>
<dbReference type="RefSeq" id="WP_378260077.1">
    <property type="nucleotide sequence ID" value="NZ_JBHUKR010000002.1"/>
</dbReference>
<keyword evidence="3" id="KW-0378">Hydrolase</keyword>
<feature type="domain" description="Prepilin type IV endopeptidase peptidase" evidence="2">
    <location>
        <begin position="3"/>
        <end position="100"/>
    </location>
</feature>
<dbReference type="EC" id="3.4.23.43" evidence="3"/>
<feature type="transmembrane region" description="Helical" evidence="1">
    <location>
        <begin position="118"/>
        <end position="138"/>
    </location>
</feature>
<dbReference type="GO" id="GO:0004190">
    <property type="term" value="F:aspartic-type endopeptidase activity"/>
    <property type="evidence" value="ECO:0007669"/>
    <property type="project" value="UniProtKB-EC"/>
</dbReference>
<reference evidence="4" key="1">
    <citation type="journal article" date="2019" name="Int. J. Syst. Evol. Microbiol.">
        <title>The Global Catalogue of Microorganisms (GCM) 10K type strain sequencing project: providing services to taxonomists for standard genome sequencing and annotation.</title>
        <authorList>
            <consortium name="The Broad Institute Genomics Platform"/>
            <consortium name="The Broad Institute Genome Sequencing Center for Infectious Disease"/>
            <person name="Wu L."/>
            <person name="Ma J."/>
        </authorList>
    </citation>
    <scope>NUCLEOTIDE SEQUENCE [LARGE SCALE GENOMIC DNA]</scope>
    <source>
        <strain evidence="4">CGMCC 4.7645</strain>
    </source>
</reference>
<keyword evidence="1" id="KW-0812">Transmembrane</keyword>
<keyword evidence="4" id="KW-1185">Reference proteome</keyword>
<proteinExistence type="predicted"/>